<dbReference type="Proteomes" id="UP000747399">
    <property type="component" value="Unassembled WGS sequence"/>
</dbReference>
<accession>A0A8J4B0J5</accession>
<organism evidence="1 2">
    <name type="scientific">Volvox africanus</name>
    <dbReference type="NCBI Taxonomy" id="51714"/>
    <lineage>
        <taxon>Eukaryota</taxon>
        <taxon>Viridiplantae</taxon>
        <taxon>Chlorophyta</taxon>
        <taxon>core chlorophytes</taxon>
        <taxon>Chlorophyceae</taxon>
        <taxon>CS clade</taxon>
        <taxon>Chlamydomonadales</taxon>
        <taxon>Volvocaceae</taxon>
        <taxon>Volvox</taxon>
    </lineage>
</organism>
<gene>
    <name evidence="1" type="ORF">Vafri_5451</name>
</gene>
<proteinExistence type="predicted"/>
<protein>
    <submittedName>
        <fullName evidence="1">Uncharacterized protein</fullName>
    </submittedName>
</protein>
<reference evidence="1" key="1">
    <citation type="journal article" date="2021" name="Proc. Natl. Acad. Sci. U.S.A.">
        <title>Three genomes in the algal genus Volvox reveal the fate of a haploid sex-determining region after a transition to homothallism.</title>
        <authorList>
            <person name="Yamamoto K."/>
            <person name="Hamaji T."/>
            <person name="Kawai-Toyooka H."/>
            <person name="Matsuzaki R."/>
            <person name="Takahashi F."/>
            <person name="Nishimura Y."/>
            <person name="Kawachi M."/>
            <person name="Noguchi H."/>
            <person name="Minakuchi Y."/>
            <person name="Umen J.G."/>
            <person name="Toyoda A."/>
            <person name="Nozaki H."/>
        </authorList>
    </citation>
    <scope>NUCLEOTIDE SEQUENCE</scope>
    <source>
        <strain evidence="1">NIES-3780</strain>
    </source>
</reference>
<sequence>MLSGQPSTTGQREEPWDFLKGSGPSSALYYYAPLSKEGVFKPGWATKRPQMSIRQDTERKSYEALKEQRSNAFGELRKERIVESDGKNRFNPISHQSVRPDGSWAPEVDAWQHQRVGIRAQEPRIAAADTIKVQADTVRRNIAVTELRKERIVNGGLSRHPGGTMKEVLTWAGQ</sequence>
<name>A0A8J4B0J5_9CHLO</name>
<keyword evidence="2" id="KW-1185">Reference proteome</keyword>
<evidence type="ECO:0000313" key="1">
    <source>
        <dbReference type="EMBL" id="GIL48955.1"/>
    </source>
</evidence>
<dbReference type="EMBL" id="BNCO01000006">
    <property type="protein sequence ID" value="GIL48955.1"/>
    <property type="molecule type" value="Genomic_DNA"/>
</dbReference>
<dbReference type="AlphaFoldDB" id="A0A8J4B0J5"/>
<evidence type="ECO:0000313" key="2">
    <source>
        <dbReference type="Proteomes" id="UP000747399"/>
    </source>
</evidence>
<comment type="caution">
    <text evidence="1">The sequence shown here is derived from an EMBL/GenBank/DDBJ whole genome shotgun (WGS) entry which is preliminary data.</text>
</comment>